<evidence type="ECO:0000313" key="1">
    <source>
        <dbReference type="EMBL" id="QLB67606.1"/>
    </source>
</evidence>
<dbReference type="AlphaFoldDB" id="A0A9Q6WRE7"/>
<dbReference type="Proteomes" id="UP000509548">
    <property type="component" value="Plasmid unnamed"/>
</dbReference>
<evidence type="ECO:0000313" key="2">
    <source>
        <dbReference type="Proteomes" id="UP000509548"/>
    </source>
</evidence>
<dbReference type="EMBL" id="CP015960">
    <property type="protein sequence ID" value="QLB67606.1"/>
    <property type="molecule type" value="Genomic_DNA"/>
</dbReference>
<gene>
    <name evidence="1" type="ORF">A9O66_34955</name>
</gene>
<keyword evidence="1" id="KW-0614">Plasmid</keyword>
<reference evidence="1 2" key="1">
    <citation type="journal article" date="2014" name="Genome Announc.">
        <title>Draft Genome Sequence of the Haloacid-Degrading Burkholderia caribensis Strain MBA4.</title>
        <authorList>
            <person name="Pan Y."/>
            <person name="Kong K.F."/>
            <person name="Tsang J.S."/>
        </authorList>
    </citation>
    <scope>NUCLEOTIDE SEQUENCE [LARGE SCALE GENOMIC DNA]</scope>
    <source>
        <strain evidence="1 2">852011</strain>
    </source>
</reference>
<protein>
    <submittedName>
        <fullName evidence="1">Uncharacterized protein</fullName>
    </submittedName>
</protein>
<accession>A0A9Q6WRE7</accession>
<organism evidence="1 2">
    <name type="scientific">Paraburkholderia caribensis</name>
    <dbReference type="NCBI Taxonomy" id="75105"/>
    <lineage>
        <taxon>Bacteria</taxon>
        <taxon>Pseudomonadati</taxon>
        <taxon>Pseudomonadota</taxon>
        <taxon>Betaproteobacteria</taxon>
        <taxon>Burkholderiales</taxon>
        <taxon>Burkholderiaceae</taxon>
        <taxon>Paraburkholderia</taxon>
    </lineage>
</organism>
<sequence>MRRRGQRVPVQTRLSADQRKKVAELGVRWGQHDIEENGPVTFIGSGVNLNAGIGIGHLVREKYQLA</sequence>
<name>A0A9Q6WRE7_9BURK</name>
<proteinExistence type="predicted"/>
<geneLocation type="plasmid" evidence="2"/>